<feature type="region of interest" description="Disordered" evidence="1">
    <location>
        <begin position="97"/>
        <end position="116"/>
    </location>
</feature>
<dbReference type="Proteomes" id="UP000322245">
    <property type="component" value="Unassembled WGS sequence"/>
</dbReference>
<reference evidence="2 3" key="1">
    <citation type="submission" date="2017-05" db="EMBL/GenBank/DDBJ databases">
        <title>The Genome Sequence of Tsuchiyaea wingfieldii DSM 27421.</title>
        <authorList>
            <person name="Cuomo C."/>
            <person name="Passer A."/>
            <person name="Billmyre B."/>
            <person name="Heitman J."/>
        </authorList>
    </citation>
    <scope>NUCLEOTIDE SEQUENCE [LARGE SCALE GENOMIC DNA]</scope>
    <source>
        <strain evidence="2 3">DSM 27421</strain>
    </source>
</reference>
<evidence type="ECO:0000313" key="3">
    <source>
        <dbReference type="Proteomes" id="UP000322245"/>
    </source>
</evidence>
<gene>
    <name evidence="2" type="ORF">B9479_005977</name>
</gene>
<evidence type="ECO:0000313" key="2">
    <source>
        <dbReference type="EMBL" id="TYJ53377.1"/>
    </source>
</evidence>
<feature type="compositionally biased region" description="Low complexity" evidence="1">
    <location>
        <begin position="176"/>
        <end position="185"/>
    </location>
</feature>
<feature type="compositionally biased region" description="Basic and acidic residues" evidence="1">
    <location>
        <begin position="127"/>
        <end position="141"/>
    </location>
</feature>
<feature type="compositionally biased region" description="Basic and acidic residues" evidence="1">
    <location>
        <begin position="217"/>
        <end position="241"/>
    </location>
</feature>
<dbReference type="AlphaFoldDB" id="A0A5D3APA9"/>
<organism evidence="2 3">
    <name type="scientific">Cryptococcus floricola</name>
    <dbReference type="NCBI Taxonomy" id="2591691"/>
    <lineage>
        <taxon>Eukaryota</taxon>
        <taxon>Fungi</taxon>
        <taxon>Dikarya</taxon>
        <taxon>Basidiomycota</taxon>
        <taxon>Agaricomycotina</taxon>
        <taxon>Tremellomycetes</taxon>
        <taxon>Tremellales</taxon>
        <taxon>Cryptococcaceae</taxon>
        <taxon>Cryptococcus</taxon>
    </lineage>
</organism>
<evidence type="ECO:0000256" key="1">
    <source>
        <dbReference type="SAM" id="MobiDB-lite"/>
    </source>
</evidence>
<proteinExistence type="predicted"/>
<feature type="region of interest" description="Disordered" evidence="1">
    <location>
        <begin position="125"/>
        <end position="257"/>
    </location>
</feature>
<comment type="caution">
    <text evidence="2">The sequence shown here is derived from an EMBL/GenBank/DDBJ whole genome shotgun (WGS) entry which is preliminary data.</text>
</comment>
<dbReference type="EMBL" id="NIDF01000091">
    <property type="protein sequence ID" value="TYJ53377.1"/>
    <property type="molecule type" value="Genomic_DNA"/>
</dbReference>
<accession>A0A5D3APA9</accession>
<name>A0A5D3APA9_9TREE</name>
<feature type="compositionally biased region" description="Acidic residues" evidence="1">
    <location>
        <begin position="162"/>
        <end position="175"/>
    </location>
</feature>
<protein>
    <submittedName>
        <fullName evidence="2">Uncharacterized protein</fullName>
    </submittedName>
</protein>
<sequence length="257" mass="28431">MSFPKLITTFPLPTFAPTVQQCFVPALSIVIVLLHTGLDEDIGLIQADKLCRGLLEGAEDGGMDGFGEGQEEYIYHPGPLSTTPTSLAISVPDISAPSAAPPTHDPTRFTDITLPNGRPAFSFIPRGFDHKGSRPGLDVRARAGWRRQRQRQRVERWGALGDIEEGEDGSVESEGSEAGSGKRGSLYGEDEVGVRGTPARGREHTRVYVHPQSTQLNDRRSPYTHKSENYQEEVKNDGDRAWDEEEGYAEDTRLRWE</sequence>
<keyword evidence="3" id="KW-1185">Reference proteome</keyword>